<dbReference type="Gene3D" id="1.20.1250.20">
    <property type="entry name" value="MFS general substrate transporter like domains"/>
    <property type="match status" value="2"/>
</dbReference>
<comment type="caution">
    <text evidence="8">The sequence shown here is derived from an EMBL/GenBank/DDBJ whole genome shotgun (WGS) entry which is preliminary data.</text>
</comment>
<feature type="domain" description="Major facilitator superfamily (MFS) profile" evidence="7">
    <location>
        <begin position="1"/>
        <end position="305"/>
    </location>
</feature>
<dbReference type="EMBL" id="JAUSTP010000046">
    <property type="protein sequence ID" value="MDQ0191476.1"/>
    <property type="molecule type" value="Genomic_DNA"/>
</dbReference>
<evidence type="ECO:0000313" key="9">
    <source>
        <dbReference type="Proteomes" id="UP001232973"/>
    </source>
</evidence>
<feature type="transmembrane region" description="Helical" evidence="6">
    <location>
        <begin position="189"/>
        <end position="207"/>
    </location>
</feature>
<sequence length="324" mass="34371">MLAVRALLGLGEGGVFSSSVATLAEESTPSRNGFNLGAHQAVFPLLGIGLGAIIATQLEQVVGWRPVFFIVGIPGLILSIILAFVMKGSQQKRQIAKEEAPEEPVVTEKSKPHIFAALKYHNVVLSSLISILYMNWLFVFSAFATLFLTEVRHLSLSQAGVVISAWGFGGFVGMLLVPALSDYMGRKPAMLVFTVLNGLFTLWFALAGTNQTLLFVILLFGGIFGWGCYPVYLSLCTTESVPRELSGSAVGIPTAVGEIFGAVLMPVIAGALADKFGLSYPMFLAAAAPIIAGVVALFYIETAPKVLARKAAQEAVDVSTVLAE</sequence>
<gene>
    <name evidence="8" type="ORF">J2S03_003347</name>
</gene>
<keyword evidence="3 6" id="KW-0812">Transmembrane</keyword>
<keyword evidence="4 6" id="KW-1133">Transmembrane helix</keyword>
<evidence type="ECO:0000256" key="2">
    <source>
        <dbReference type="ARBA" id="ARBA00022448"/>
    </source>
</evidence>
<feature type="transmembrane region" description="Helical" evidence="6">
    <location>
        <begin position="67"/>
        <end position="85"/>
    </location>
</feature>
<dbReference type="Proteomes" id="UP001232973">
    <property type="component" value="Unassembled WGS sequence"/>
</dbReference>
<keyword evidence="9" id="KW-1185">Reference proteome</keyword>
<dbReference type="Pfam" id="PF07690">
    <property type="entry name" value="MFS_1"/>
    <property type="match status" value="1"/>
</dbReference>
<comment type="subcellular location">
    <subcellularLocation>
        <location evidence="1">Cell membrane</location>
        <topology evidence="1">Multi-pass membrane protein</topology>
    </subcellularLocation>
</comment>
<evidence type="ECO:0000256" key="6">
    <source>
        <dbReference type="SAM" id="Phobius"/>
    </source>
</evidence>
<evidence type="ECO:0000256" key="3">
    <source>
        <dbReference type="ARBA" id="ARBA00022692"/>
    </source>
</evidence>
<dbReference type="InterPro" id="IPR020846">
    <property type="entry name" value="MFS_dom"/>
</dbReference>
<accession>A0ABT9XP45</accession>
<evidence type="ECO:0000256" key="4">
    <source>
        <dbReference type="ARBA" id="ARBA00022989"/>
    </source>
</evidence>
<organism evidence="8 9">
    <name type="scientific">Alicyclobacillus cycloheptanicus</name>
    <dbReference type="NCBI Taxonomy" id="1457"/>
    <lineage>
        <taxon>Bacteria</taxon>
        <taxon>Bacillati</taxon>
        <taxon>Bacillota</taxon>
        <taxon>Bacilli</taxon>
        <taxon>Bacillales</taxon>
        <taxon>Alicyclobacillaceae</taxon>
        <taxon>Alicyclobacillus</taxon>
    </lineage>
</organism>
<feature type="transmembrane region" description="Helical" evidence="6">
    <location>
        <begin position="247"/>
        <end position="272"/>
    </location>
</feature>
<feature type="transmembrane region" description="Helical" evidence="6">
    <location>
        <begin position="213"/>
        <end position="235"/>
    </location>
</feature>
<evidence type="ECO:0000256" key="1">
    <source>
        <dbReference type="ARBA" id="ARBA00004651"/>
    </source>
</evidence>
<evidence type="ECO:0000259" key="7">
    <source>
        <dbReference type="PROSITE" id="PS50850"/>
    </source>
</evidence>
<feature type="transmembrane region" description="Helical" evidence="6">
    <location>
        <begin position="123"/>
        <end position="148"/>
    </location>
</feature>
<name>A0ABT9XP45_9BACL</name>
<dbReference type="SUPFAM" id="SSF103473">
    <property type="entry name" value="MFS general substrate transporter"/>
    <property type="match status" value="1"/>
</dbReference>
<feature type="transmembrane region" description="Helical" evidence="6">
    <location>
        <begin position="36"/>
        <end position="55"/>
    </location>
</feature>
<dbReference type="InterPro" id="IPR036259">
    <property type="entry name" value="MFS_trans_sf"/>
</dbReference>
<feature type="transmembrane region" description="Helical" evidence="6">
    <location>
        <begin position="278"/>
        <end position="300"/>
    </location>
</feature>
<protein>
    <submittedName>
        <fullName evidence="8">MFS family permease</fullName>
    </submittedName>
</protein>
<reference evidence="8 9" key="1">
    <citation type="submission" date="2023-07" db="EMBL/GenBank/DDBJ databases">
        <title>Genomic Encyclopedia of Type Strains, Phase IV (KMG-IV): sequencing the most valuable type-strain genomes for metagenomic binning, comparative biology and taxonomic classification.</title>
        <authorList>
            <person name="Goeker M."/>
        </authorList>
    </citation>
    <scope>NUCLEOTIDE SEQUENCE [LARGE SCALE GENOMIC DNA]</scope>
    <source>
        <strain evidence="8 9">DSM 4006</strain>
    </source>
</reference>
<evidence type="ECO:0000313" key="8">
    <source>
        <dbReference type="EMBL" id="MDQ0191476.1"/>
    </source>
</evidence>
<proteinExistence type="predicted"/>
<dbReference type="PANTHER" id="PTHR23508:SF10">
    <property type="entry name" value="CARBOXYLIC ACID TRANSPORTER PROTEIN HOMOLOG"/>
    <property type="match status" value="1"/>
</dbReference>
<keyword evidence="5 6" id="KW-0472">Membrane</keyword>
<dbReference type="PANTHER" id="PTHR23508">
    <property type="entry name" value="CARBOXYLIC ACID TRANSPORTER PROTEIN HOMOLOG"/>
    <property type="match status" value="1"/>
</dbReference>
<evidence type="ECO:0000256" key="5">
    <source>
        <dbReference type="ARBA" id="ARBA00023136"/>
    </source>
</evidence>
<dbReference type="PROSITE" id="PS50850">
    <property type="entry name" value="MFS"/>
    <property type="match status" value="1"/>
</dbReference>
<dbReference type="InterPro" id="IPR011701">
    <property type="entry name" value="MFS"/>
</dbReference>
<feature type="transmembrane region" description="Helical" evidence="6">
    <location>
        <begin position="154"/>
        <end position="177"/>
    </location>
</feature>
<keyword evidence="2" id="KW-0813">Transport</keyword>